<dbReference type="Proteomes" id="UP000663836">
    <property type="component" value="Unassembled WGS sequence"/>
</dbReference>
<evidence type="ECO:0000256" key="1">
    <source>
        <dbReference type="ARBA" id="ARBA00004173"/>
    </source>
</evidence>
<dbReference type="InterPro" id="IPR029209">
    <property type="entry name" value="DML1/Misato_tubulin"/>
</dbReference>
<dbReference type="InterPro" id="IPR036525">
    <property type="entry name" value="Tubulin/FtsZ_GTPase_sf"/>
</dbReference>
<evidence type="ECO:0000313" key="7">
    <source>
        <dbReference type="Proteomes" id="UP000663836"/>
    </source>
</evidence>
<dbReference type="GO" id="GO:0005739">
    <property type="term" value="C:mitochondrion"/>
    <property type="evidence" value="ECO:0007669"/>
    <property type="project" value="UniProtKB-SubCell"/>
</dbReference>
<reference evidence="6" key="1">
    <citation type="submission" date="2021-02" db="EMBL/GenBank/DDBJ databases">
        <authorList>
            <person name="Nowell W R."/>
        </authorList>
    </citation>
    <scope>NUCLEOTIDE SEQUENCE</scope>
</reference>
<dbReference type="Pfam" id="PF10644">
    <property type="entry name" value="Misat_Tub_SegII"/>
    <property type="match status" value="1"/>
</dbReference>
<dbReference type="PANTHER" id="PTHR13391:SF0">
    <property type="entry name" value="PROTEIN MISATO HOMOLOG 1"/>
    <property type="match status" value="1"/>
</dbReference>
<dbReference type="InterPro" id="IPR049942">
    <property type="entry name" value="DML1/Misato"/>
</dbReference>
<dbReference type="AlphaFoldDB" id="A0A818YV60"/>
<gene>
    <name evidence="6" type="ORF">JBS370_LOCUS13097</name>
</gene>
<keyword evidence="3" id="KW-0496">Mitochondrion</keyword>
<name>A0A818YV60_9BILA</name>
<evidence type="ECO:0000313" key="6">
    <source>
        <dbReference type="EMBL" id="CAF3760555.1"/>
    </source>
</evidence>
<organism evidence="6 7">
    <name type="scientific">Rotaria sordida</name>
    <dbReference type="NCBI Taxonomy" id="392033"/>
    <lineage>
        <taxon>Eukaryota</taxon>
        <taxon>Metazoa</taxon>
        <taxon>Spiralia</taxon>
        <taxon>Gnathifera</taxon>
        <taxon>Rotifera</taxon>
        <taxon>Eurotatoria</taxon>
        <taxon>Bdelloidea</taxon>
        <taxon>Philodinida</taxon>
        <taxon>Philodinidae</taxon>
        <taxon>Rotaria</taxon>
    </lineage>
</organism>
<dbReference type="GO" id="GO:0007005">
    <property type="term" value="P:mitochondrion organization"/>
    <property type="evidence" value="ECO:0007669"/>
    <property type="project" value="InterPro"/>
</dbReference>
<feature type="domain" description="DML1/Misato tubulin" evidence="5">
    <location>
        <begin position="105"/>
        <end position="208"/>
    </location>
</feature>
<proteinExistence type="inferred from homology"/>
<dbReference type="SUPFAM" id="SSF52490">
    <property type="entry name" value="Tubulin nucleotide-binding domain-like"/>
    <property type="match status" value="1"/>
</dbReference>
<evidence type="ECO:0000256" key="2">
    <source>
        <dbReference type="ARBA" id="ARBA00008507"/>
    </source>
</evidence>
<dbReference type="EMBL" id="CAJOBD010001102">
    <property type="protein sequence ID" value="CAF3760555.1"/>
    <property type="molecule type" value="Genomic_DNA"/>
</dbReference>
<accession>A0A818YV60</accession>
<comment type="similarity">
    <text evidence="2">Belongs to the misato family.</text>
</comment>
<dbReference type="Gene3D" id="3.40.50.1440">
    <property type="entry name" value="Tubulin/FtsZ, GTPase domain"/>
    <property type="match status" value="1"/>
</dbReference>
<protein>
    <submittedName>
        <fullName evidence="6">Uncharacterized protein</fullName>
    </submittedName>
</protein>
<sequence length="425" mass="50034">MVREIITLQIGNDSNNVGTELWNQLDIEQTHNNTLIDYNTYYTYNKKTNIPSPRVLIIDYRNTFGYLLNDDETNINSLNNNNSSIEIVNRQIDNNFWSKNLKTNAKFHSKSLIPLTDYWYYSTNNQDNQDNQFDIYPIGQQIYKKMFDQIENSLHYLLESCDSLQSFRCLYDINNSFSGLFTSIQDYLCDECPKQPVWSFGIGNKSSLLNLSLSLIQSINENQMPTIPCLNELDKYNLSLSIQHSLLLSSSSSTLTLDLLADSLCPMKKNFLNLFSKIPLNLNDKTLFNYLELDDLFQLKKPIGCHYFIRGIEQKQLYNQKLYNFNILTSADLISTYLREQYGTKIFLSTNSSIEKYNHMSFITGLFNDDEYSLNFFDYLFNNIKKINYKRLSKRWEENDFDEQMFEQLINNLNTLHEQYQLNMI</sequence>
<dbReference type="Pfam" id="PF14881">
    <property type="entry name" value="Tubulin_3"/>
    <property type="match status" value="1"/>
</dbReference>
<dbReference type="PANTHER" id="PTHR13391">
    <property type="entry name" value="MITOCHONDRIAL DISTRIBUTION REGULATOR MISATO"/>
    <property type="match status" value="1"/>
</dbReference>
<comment type="caution">
    <text evidence="6">The sequence shown here is derived from an EMBL/GenBank/DDBJ whole genome shotgun (WGS) entry which is preliminary data.</text>
</comment>
<evidence type="ECO:0000259" key="4">
    <source>
        <dbReference type="Pfam" id="PF10644"/>
    </source>
</evidence>
<evidence type="ECO:0000259" key="5">
    <source>
        <dbReference type="Pfam" id="PF14881"/>
    </source>
</evidence>
<evidence type="ECO:0000256" key="3">
    <source>
        <dbReference type="ARBA" id="ARBA00023128"/>
    </source>
</evidence>
<dbReference type="InterPro" id="IPR019605">
    <property type="entry name" value="Misato_II_tubulin-like"/>
</dbReference>
<comment type="subcellular location">
    <subcellularLocation>
        <location evidence="1">Mitochondrion</location>
    </subcellularLocation>
</comment>
<feature type="domain" description="Misato Segment II tubulin-like" evidence="4">
    <location>
        <begin position="3"/>
        <end position="83"/>
    </location>
</feature>